<dbReference type="RefSeq" id="WP_378304262.1">
    <property type="nucleotide sequence ID" value="NZ_JBHUKS010000008.1"/>
</dbReference>
<dbReference type="SUPFAM" id="SSF81301">
    <property type="entry name" value="Nucleotidyltransferase"/>
    <property type="match status" value="1"/>
</dbReference>
<proteinExistence type="predicted"/>
<name>A0ABW5H4U1_9PSEU</name>
<feature type="region of interest" description="Disordered" evidence="1">
    <location>
        <begin position="129"/>
        <end position="167"/>
    </location>
</feature>
<comment type="caution">
    <text evidence="3">The sequence shown here is derived from an EMBL/GenBank/DDBJ whole genome shotgun (WGS) entry which is preliminary data.</text>
</comment>
<accession>A0ABW5H4U1</accession>
<sequence>MLLGGSVARGTARADSDLDLLVVTVAEDSVASWRSRARRLPVDFLVHTADQWREHFAPDRVGDESWGYAFLDGVVLHDPEGVVAHLAASVVDIHARYRVPMSIKSHYASLWDHVRPKMLAVLRRDDPVENGWASPVPDPRNPPCGTESGAATAHRADRRTGSSPRSR</sequence>
<dbReference type="Gene3D" id="3.30.460.10">
    <property type="entry name" value="Beta Polymerase, domain 2"/>
    <property type="match status" value="1"/>
</dbReference>
<evidence type="ECO:0000259" key="2">
    <source>
        <dbReference type="Pfam" id="PF01909"/>
    </source>
</evidence>
<dbReference type="Proteomes" id="UP001597483">
    <property type="component" value="Unassembled WGS sequence"/>
</dbReference>
<dbReference type="EMBL" id="JBHUKS010000008">
    <property type="protein sequence ID" value="MFD2468270.1"/>
    <property type="molecule type" value="Genomic_DNA"/>
</dbReference>
<dbReference type="Pfam" id="PF01909">
    <property type="entry name" value="NTP_transf_2"/>
    <property type="match status" value="1"/>
</dbReference>
<dbReference type="CDD" id="cd05403">
    <property type="entry name" value="NT_KNTase_like"/>
    <property type="match status" value="1"/>
</dbReference>
<keyword evidence="4" id="KW-1185">Reference proteome</keyword>
<gene>
    <name evidence="3" type="ORF">ACFSVL_12805</name>
</gene>
<organism evidence="3 4">
    <name type="scientific">Amycolatopsis silviterrae</name>
    <dbReference type="NCBI Taxonomy" id="1656914"/>
    <lineage>
        <taxon>Bacteria</taxon>
        <taxon>Bacillati</taxon>
        <taxon>Actinomycetota</taxon>
        <taxon>Actinomycetes</taxon>
        <taxon>Pseudonocardiales</taxon>
        <taxon>Pseudonocardiaceae</taxon>
        <taxon>Amycolatopsis</taxon>
    </lineage>
</organism>
<evidence type="ECO:0000313" key="4">
    <source>
        <dbReference type="Proteomes" id="UP001597483"/>
    </source>
</evidence>
<feature type="domain" description="Polymerase nucleotidyl transferase" evidence="2">
    <location>
        <begin position="3"/>
        <end position="28"/>
    </location>
</feature>
<protein>
    <submittedName>
        <fullName evidence="3">Nucleotidyltransferase domain-containing protein</fullName>
    </submittedName>
</protein>
<evidence type="ECO:0000256" key="1">
    <source>
        <dbReference type="SAM" id="MobiDB-lite"/>
    </source>
</evidence>
<reference evidence="4" key="1">
    <citation type="journal article" date="2019" name="Int. J. Syst. Evol. Microbiol.">
        <title>The Global Catalogue of Microorganisms (GCM) 10K type strain sequencing project: providing services to taxonomists for standard genome sequencing and annotation.</title>
        <authorList>
            <consortium name="The Broad Institute Genomics Platform"/>
            <consortium name="The Broad Institute Genome Sequencing Center for Infectious Disease"/>
            <person name="Wu L."/>
            <person name="Ma J."/>
        </authorList>
    </citation>
    <scope>NUCLEOTIDE SEQUENCE [LARGE SCALE GENOMIC DNA]</scope>
    <source>
        <strain evidence="4">CGMCC 4.7641</strain>
    </source>
</reference>
<evidence type="ECO:0000313" key="3">
    <source>
        <dbReference type="EMBL" id="MFD2468270.1"/>
    </source>
</evidence>
<dbReference type="InterPro" id="IPR043519">
    <property type="entry name" value="NT_sf"/>
</dbReference>
<dbReference type="InterPro" id="IPR002934">
    <property type="entry name" value="Polymerase_NTP_transf_dom"/>
</dbReference>